<organism evidence="1 2">
    <name type="scientific">Rangifer tarandus platyrhynchus</name>
    <name type="common">Svalbard reindeer</name>
    <dbReference type="NCBI Taxonomy" id="3082113"/>
    <lineage>
        <taxon>Eukaryota</taxon>
        <taxon>Metazoa</taxon>
        <taxon>Chordata</taxon>
        <taxon>Craniata</taxon>
        <taxon>Vertebrata</taxon>
        <taxon>Euteleostomi</taxon>
        <taxon>Mammalia</taxon>
        <taxon>Eutheria</taxon>
        <taxon>Laurasiatheria</taxon>
        <taxon>Artiodactyla</taxon>
        <taxon>Ruminantia</taxon>
        <taxon>Pecora</taxon>
        <taxon>Cervidae</taxon>
        <taxon>Odocoileinae</taxon>
        <taxon>Rangifer</taxon>
    </lineage>
</organism>
<protein>
    <submittedName>
        <fullName evidence="1">Uncharacterized protein</fullName>
    </submittedName>
</protein>
<reference evidence="1" key="2">
    <citation type="submission" date="2025-03" db="EMBL/GenBank/DDBJ databases">
        <authorList>
            <consortium name="ELIXIR-Norway"/>
            <consortium name="Elixir Norway"/>
        </authorList>
    </citation>
    <scope>NUCLEOTIDE SEQUENCE</scope>
</reference>
<accession>A0AC59Y7Z3</accession>
<dbReference type="Proteomes" id="UP001162501">
    <property type="component" value="Chromosome 11"/>
</dbReference>
<reference evidence="1" key="1">
    <citation type="submission" date="2023-05" db="EMBL/GenBank/DDBJ databases">
        <authorList>
            <consortium name="ELIXIR-Norway"/>
        </authorList>
    </citation>
    <scope>NUCLEOTIDE SEQUENCE</scope>
</reference>
<dbReference type="EMBL" id="OX596095">
    <property type="protein sequence ID" value="CAM9449066.1"/>
    <property type="molecule type" value="Genomic_DNA"/>
</dbReference>
<sequence>MERPWRKHLRRAKDASKETQDAPVEAQDMAACDSGSQERRELSEPESVCQENSSVTETLGGKQPSADTFQEDLWNEIQKMLEEFRVDMKQALLAKRKKFEMNTRATIKITNEKLDSVWKTHQEQRKKQNLYLEYAQQFQTLFREWDLDMKKAQEQEEKLA</sequence>
<feature type="non-terminal residue" evidence="1">
    <location>
        <position position="160"/>
    </location>
</feature>
<proteinExistence type="predicted"/>
<evidence type="ECO:0000313" key="2">
    <source>
        <dbReference type="Proteomes" id="UP001162501"/>
    </source>
</evidence>
<name>A0AC59Y7Z3_RANTA</name>
<gene>
    <name evidence="1" type="ORF">MRATA1EN22A_LOCUS2655</name>
</gene>
<evidence type="ECO:0000313" key="1">
    <source>
        <dbReference type="EMBL" id="CAM9449066.1"/>
    </source>
</evidence>
<feature type="non-terminal residue" evidence="1">
    <location>
        <position position="1"/>
    </location>
</feature>